<dbReference type="EMBL" id="GDHF01021609">
    <property type="protein sequence ID" value="JAI30705.1"/>
    <property type="molecule type" value="Transcribed_RNA"/>
</dbReference>
<keyword evidence="1" id="KW-0812">Transmembrane</keyword>
<reference evidence="4" key="1">
    <citation type="submission" date="2015-06" db="EMBL/GenBank/DDBJ databases">
        <authorList>
            <person name="Hoefler B.C."/>
            <person name="Straight P.D."/>
        </authorList>
    </citation>
    <scope>NUCLEOTIDE SEQUENCE</scope>
</reference>
<organism evidence="4">
    <name type="scientific">Bactrocera latifrons</name>
    <name type="common">Malaysian fruit fly</name>
    <name type="synonym">Chaetodacus latifrons</name>
    <dbReference type="NCBI Taxonomy" id="174628"/>
    <lineage>
        <taxon>Eukaryota</taxon>
        <taxon>Metazoa</taxon>
        <taxon>Ecdysozoa</taxon>
        <taxon>Arthropoda</taxon>
        <taxon>Hexapoda</taxon>
        <taxon>Insecta</taxon>
        <taxon>Pterygota</taxon>
        <taxon>Neoptera</taxon>
        <taxon>Endopterygota</taxon>
        <taxon>Diptera</taxon>
        <taxon>Brachycera</taxon>
        <taxon>Muscomorpha</taxon>
        <taxon>Tephritoidea</taxon>
        <taxon>Tephritidae</taxon>
        <taxon>Bactrocera</taxon>
        <taxon>Bactrocera</taxon>
    </lineage>
</organism>
<keyword evidence="1" id="KW-1133">Transmembrane helix</keyword>
<gene>
    <name evidence="3" type="ORF">c0_g2_i2</name>
    <name evidence="4" type="ORF">c0_g2_i3</name>
    <name evidence="2" type="ORF">c0_g2_i4</name>
    <name evidence="6" type="ORF">c0_g2_i5</name>
    <name evidence="5" type="ORF">c0_g2_i6</name>
</gene>
<accession>A0A0K8VBP9</accession>
<evidence type="ECO:0000313" key="5">
    <source>
        <dbReference type="EMBL" id="JAI42470.1"/>
    </source>
</evidence>
<dbReference type="EMBL" id="GDHF01016608">
    <property type="protein sequence ID" value="JAI35706.1"/>
    <property type="molecule type" value="Transcribed_RNA"/>
</dbReference>
<dbReference type="EMBL" id="GDHF01016043">
    <property type="protein sequence ID" value="JAI36271.1"/>
    <property type="molecule type" value="Transcribed_RNA"/>
</dbReference>
<proteinExistence type="predicted"/>
<evidence type="ECO:0000313" key="3">
    <source>
        <dbReference type="EMBL" id="JAI35706.1"/>
    </source>
</evidence>
<evidence type="ECO:0000256" key="1">
    <source>
        <dbReference type="SAM" id="Phobius"/>
    </source>
</evidence>
<dbReference type="AlphaFoldDB" id="A0A0K8VBP9"/>
<evidence type="ECO:0000313" key="4">
    <source>
        <dbReference type="EMBL" id="JAI36271.1"/>
    </source>
</evidence>
<sequence length="102" mass="11437">MTLIMFLCLYKISFIFLISTELFVSFNSAVIVDLLSLHIMCFSLDCAINSTASYIAVASAVSIEQYGGKTLHYNIKQKGVFALEELWYEHHCILPCSEMDAG</sequence>
<protein>
    <submittedName>
        <fullName evidence="4">Uncharacterized protein</fullName>
    </submittedName>
</protein>
<evidence type="ECO:0000313" key="2">
    <source>
        <dbReference type="EMBL" id="JAI30705.1"/>
    </source>
</evidence>
<feature type="transmembrane region" description="Helical" evidence="1">
    <location>
        <begin position="12"/>
        <end position="35"/>
    </location>
</feature>
<evidence type="ECO:0000313" key="6">
    <source>
        <dbReference type="EMBL" id="JAI47482.1"/>
    </source>
</evidence>
<name>A0A0K8VBP9_BACLA</name>
<dbReference type="EMBL" id="GDHF01004832">
    <property type="protein sequence ID" value="JAI47482.1"/>
    <property type="molecule type" value="Transcribed_RNA"/>
</dbReference>
<dbReference type="EMBL" id="GDHF01009844">
    <property type="protein sequence ID" value="JAI42470.1"/>
    <property type="molecule type" value="Transcribed_RNA"/>
</dbReference>
<keyword evidence="1" id="KW-0472">Membrane</keyword>